<dbReference type="PANTHER" id="PTHR46533">
    <property type="entry name" value="ZINC FINGER MYND DOMAIN-CONTAINING PROTEIN 12"/>
    <property type="match status" value="1"/>
</dbReference>
<dbReference type="InterPro" id="IPR053248">
    <property type="entry name" value="Zinc_finger_MYND_domain"/>
</dbReference>
<dbReference type="Gene3D" id="1.25.40.10">
    <property type="entry name" value="Tetratricopeptide repeat domain"/>
    <property type="match status" value="1"/>
</dbReference>
<dbReference type="OMA" id="KILFMLY"/>
<dbReference type="AlphaFoldDB" id="H2YBS2"/>
<keyword evidence="4" id="KW-1185">Reference proteome</keyword>
<reference evidence="3" key="3">
    <citation type="submission" date="2025-09" db="UniProtKB">
        <authorList>
            <consortium name="Ensembl"/>
        </authorList>
    </citation>
    <scope>IDENTIFICATION</scope>
</reference>
<evidence type="ECO:0000313" key="3">
    <source>
        <dbReference type="Ensembl" id="ENSCSAVP00000002770.1"/>
    </source>
</evidence>
<dbReference type="PANTHER" id="PTHR46533:SF1">
    <property type="entry name" value="ZINC FINGER MYND DOMAIN-CONTAINING PROTEIN 12"/>
    <property type="match status" value="1"/>
</dbReference>
<name>H2YBS2_CIOSA</name>
<accession>H2YBS2</accession>
<evidence type="ECO:0000313" key="4">
    <source>
        <dbReference type="Proteomes" id="UP000007875"/>
    </source>
</evidence>
<dbReference type="GeneTree" id="ENSGT00390000004248"/>
<evidence type="ECO:0000256" key="2">
    <source>
        <dbReference type="SAM" id="MobiDB-lite"/>
    </source>
</evidence>
<evidence type="ECO:0000256" key="1">
    <source>
        <dbReference type="PROSITE-ProRule" id="PRU00339"/>
    </source>
</evidence>
<dbReference type="HOGENOM" id="CLU_058444_1_1_1"/>
<keyword evidence="1" id="KW-0802">TPR repeat</keyword>
<reference evidence="4" key="1">
    <citation type="submission" date="2003-08" db="EMBL/GenBank/DDBJ databases">
        <authorList>
            <person name="Birren B."/>
            <person name="Nusbaum C."/>
            <person name="Abebe A."/>
            <person name="Abouelleil A."/>
            <person name="Adekoya E."/>
            <person name="Ait-zahra M."/>
            <person name="Allen N."/>
            <person name="Allen T."/>
            <person name="An P."/>
            <person name="Anderson M."/>
            <person name="Anderson S."/>
            <person name="Arachchi H."/>
            <person name="Armbruster J."/>
            <person name="Bachantsang P."/>
            <person name="Baldwin J."/>
            <person name="Barry A."/>
            <person name="Bayul T."/>
            <person name="Blitshsteyn B."/>
            <person name="Bloom T."/>
            <person name="Blye J."/>
            <person name="Boguslavskiy L."/>
            <person name="Borowsky M."/>
            <person name="Boukhgalter B."/>
            <person name="Brunache A."/>
            <person name="Butler J."/>
            <person name="Calixte N."/>
            <person name="Calvo S."/>
            <person name="Camarata J."/>
            <person name="Campo K."/>
            <person name="Chang J."/>
            <person name="Cheshatsang Y."/>
            <person name="Citroen M."/>
            <person name="Collymore A."/>
            <person name="Considine T."/>
            <person name="Cook A."/>
            <person name="Cooke P."/>
            <person name="Corum B."/>
            <person name="Cuomo C."/>
            <person name="David R."/>
            <person name="Dawoe T."/>
            <person name="Degray S."/>
            <person name="Dodge S."/>
            <person name="Dooley K."/>
            <person name="Dorje P."/>
            <person name="Dorjee K."/>
            <person name="Dorris L."/>
            <person name="Duffey N."/>
            <person name="Dupes A."/>
            <person name="Elkins T."/>
            <person name="Engels R."/>
            <person name="Erickson J."/>
            <person name="Farina A."/>
            <person name="Faro S."/>
            <person name="Ferreira P."/>
            <person name="Fischer H."/>
            <person name="Fitzgerald M."/>
            <person name="Foley K."/>
            <person name="Gage D."/>
            <person name="Galagan J."/>
            <person name="Gearin G."/>
            <person name="Gnerre S."/>
            <person name="Gnirke A."/>
            <person name="Goyette A."/>
            <person name="Graham J."/>
            <person name="Grandbois E."/>
            <person name="Gyaltsen K."/>
            <person name="Hafez N."/>
            <person name="Hagopian D."/>
            <person name="Hagos B."/>
            <person name="Hall J."/>
            <person name="Hatcher B."/>
            <person name="Heller A."/>
            <person name="Higgins H."/>
            <person name="Honan T."/>
            <person name="Horn A."/>
            <person name="Houde N."/>
            <person name="Hughes L."/>
            <person name="Hulme W."/>
            <person name="Husby E."/>
            <person name="Iliev I."/>
            <person name="Jaffe D."/>
            <person name="Jones C."/>
            <person name="Kamal M."/>
            <person name="Kamat A."/>
            <person name="Kamvysselis M."/>
            <person name="Karlsson E."/>
            <person name="Kells C."/>
            <person name="Kieu A."/>
            <person name="Kisner P."/>
            <person name="Kodira C."/>
            <person name="Kulbokas E."/>
            <person name="Labutti K."/>
            <person name="Lama D."/>
            <person name="Landers T."/>
            <person name="Leger J."/>
            <person name="Levine S."/>
            <person name="Lewis D."/>
            <person name="Lewis T."/>
            <person name="Lindblad-toh K."/>
            <person name="Liu X."/>
            <person name="Lokyitsang T."/>
            <person name="Lokyitsang Y."/>
            <person name="Lucien O."/>
            <person name="Lui A."/>
            <person name="Ma L.J."/>
            <person name="Mabbitt R."/>
            <person name="Macdonald J."/>
            <person name="Maclean C."/>
            <person name="Major J."/>
            <person name="Manning J."/>
            <person name="Marabella R."/>
            <person name="Maru K."/>
            <person name="Matthews C."/>
            <person name="Mauceli E."/>
            <person name="Mccarthy M."/>
            <person name="Mcdonough S."/>
            <person name="Mcghee T."/>
            <person name="Meldrim J."/>
            <person name="Meneus L."/>
            <person name="Mesirov J."/>
            <person name="Mihalev A."/>
            <person name="Mihova T."/>
            <person name="Mikkelsen T."/>
            <person name="Mlenga V."/>
            <person name="Moru K."/>
            <person name="Mozes J."/>
            <person name="Mulrain L."/>
            <person name="Munson G."/>
            <person name="Naylor J."/>
            <person name="Newes C."/>
            <person name="Nguyen C."/>
            <person name="Nguyen N."/>
            <person name="Nguyen T."/>
            <person name="Nicol R."/>
            <person name="Nielsen C."/>
            <person name="Nizzari M."/>
            <person name="Norbu C."/>
            <person name="Norbu N."/>
            <person name="O'donnell P."/>
            <person name="Okoawo O."/>
            <person name="O'leary S."/>
            <person name="Omotosho B."/>
            <person name="O'neill K."/>
            <person name="Osman S."/>
            <person name="Parker S."/>
            <person name="Perrin D."/>
            <person name="Phunkhang P."/>
            <person name="Piqani B."/>
            <person name="Purcell S."/>
            <person name="Rachupka T."/>
            <person name="Ramasamy U."/>
            <person name="Rameau R."/>
            <person name="Ray V."/>
            <person name="Raymond C."/>
            <person name="Retta R."/>
            <person name="Richardson S."/>
            <person name="Rise C."/>
            <person name="Rodriguez J."/>
            <person name="Rogers J."/>
            <person name="Rogov P."/>
            <person name="Rutman M."/>
            <person name="Schupbach R."/>
            <person name="Seaman C."/>
            <person name="Settipalli S."/>
            <person name="Sharpe T."/>
            <person name="Sheridan J."/>
            <person name="Sherpa N."/>
            <person name="Shi J."/>
            <person name="Smirnov S."/>
            <person name="Smith C."/>
            <person name="Sougnez C."/>
            <person name="Spencer B."/>
            <person name="Stalker J."/>
            <person name="Stange-thomann N."/>
            <person name="Stavropoulos S."/>
            <person name="Stetson K."/>
            <person name="Stone C."/>
            <person name="Stone S."/>
            <person name="Stubbs M."/>
            <person name="Talamas J."/>
            <person name="Tchuinga P."/>
            <person name="Tenzing P."/>
            <person name="Tesfaye S."/>
            <person name="Theodore J."/>
            <person name="Thoulutsang Y."/>
            <person name="Topham K."/>
            <person name="Towey S."/>
            <person name="Tsamla T."/>
            <person name="Tsomo N."/>
            <person name="Vallee D."/>
            <person name="Vassiliev H."/>
            <person name="Venkataraman V."/>
            <person name="Vinson J."/>
            <person name="Vo A."/>
            <person name="Wade C."/>
            <person name="Wang S."/>
            <person name="Wangchuk T."/>
            <person name="Wangdi T."/>
            <person name="Whittaker C."/>
            <person name="Wilkinson J."/>
            <person name="Wu Y."/>
            <person name="Wyman D."/>
            <person name="Yadav S."/>
            <person name="Yang S."/>
            <person name="Yang X."/>
            <person name="Yeager S."/>
            <person name="Yee E."/>
            <person name="Young G."/>
            <person name="Zainoun J."/>
            <person name="Zembeck L."/>
            <person name="Zimmer A."/>
            <person name="Zody M."/>
            <person name="Lander E."/>
        </authorList>
    </citation>
    <scope>NUCLEOTIDE SEQUENCE [LARGE SCALE GENOMIC DNA]</scope>
</reference>
<proteinExistence type="predicted"/>
<feature type="repeat" description="TPR" evidence="1">
    <location>
        <begin position="202"/>
        <end position="235"/>
    </location>
</feature>
<dbReference type="Proteomes" id="UP000007875">
    <property type="component" value="Unassembled WGS sequence"/>
</dbReference>
<dbReference type="SUPFAM" id="SSF48452">
    <property type="entry name" value="TPR-like"/>
    <property type="match status" value="1"/>
</dbReference>
<feature type="compositionally biased region" description="Basic and acidic residues" evidence="2">
    <location>
        <begin position="1"/>
        <end position="11"/>
    </location>
</feature>
<dbReference type="eggNOG" id="ENOG502QSY3">
    <property type="taxonomic scope" value="Eukaryota"/>
</dbReference>
<dbReference type="InterPro" id="IPR019734">
    <property type="entry name" value="TPR_rpt"/>
</dbReference>
<organism evidence="3 4">
    <name type="scientific">Ciona savignyi</name>
    <name type="common">Pacific transparent sea squirt</name>
    <dbReference type="NCBI Taxonomy" id="51511"/>
    <lineage>
        <taxon>Eukaryota</taxon>
        <taxon>Metazoa</taxon>
        <taxon>Chordata</taxon>
        <taxon>Tunicata</taxon>
        <taxon>Ascidiacea</taxon>
        <taxon>Phlebobranchia</taxon>
        <taxon>Cionidae</taxon>
        <taxon>Ciona</taxon>
    </lineage>
</organism>
<dbReference type="InterPro" id="IPR011990">
    <property type="entry name" value="TPR-like_helical_dom_sf"/>
</dbReference>
<sequence length="396" mass="44547">MSSWQHVKENESMQAQEELERSRQKIQAALKAAKERSNKNSNCNDDIDTKFNQLQTLGIKLLDILRESGSDQHPDWISLTERMCQLLSPLDGSMPFMSSSEEREIRKKALLEKQTKMMELTRIIGRKLLFEGKHNQAVPAAVQSLRFSIDVHGLNSVSLVPSYLILAEASIGLGKLSQGDEYLAQAEWTVLKSPDATDAVKSKLYRNIGLLYAAKGDYDNALRMLSEDIYHASKEWGTSDIRACGGYFHMANVFFRQNKMDVADSLYSKVTDNWFDFLKEAVQLRVASPVTAGLLGPEKVETVDVLSLDEAQEAEAMQMLTAVLDIREQSPKQNNLSITKTCHTLSMLYFLLNDSLKAQELDRKAIEASSRLPSNSETISVPNFLKATNEKRAMRT</sequence>
<feature type="region of interest" description="Disordered" evidence="2">
    <location>
        <begin position="1"/>
        <end position="44"/>
    </location>
</feature>
<protein>
    <submittedName>
        <fullName evidence="3">Uncharacterized protein</fullName>
    </submittedName>
</protein>
<dbReference type="InParanoid" id="H2YBS2"/>
<dbReference type="PROSITE" id="PS50005">
    <property type="entry name" value="TPR"/>
    <property type="match status" value="1"/>
</dbReference>
<dbReference type="Ensembl" id="ENSCSAVT00000002813.1">
    <property type="protein sequence ID" value="ENSCSAVP00000002770.1"/>
    <property type="gene ID" value="ENSCSAVG00000001644.1"/>
</dbReference>
<reference evidence="3" key="2">
    <citation type="submission" date="2025-08" db="UniProtKB">
        <authorList>
            <consortium name="Ensembl"/>
        </authorList>
    </citation>
    <scope>IDENTIFICATION</scope>
</reference>